<evidence type="ECO:0000256" key="4">
    <source>
        <dbReference type="ARBA" id="ARBA00022692"/>
    </source>
</evidence>
<name>A0A9W6SZR8_CANBO</name>
<keyword evidence="6 7" id="KW-0472">Membrane</keyword>
<evidence type="ECO:0000256" key="6">
    <source>
        <dbReference type="ARBA" id="ARBA00023136"/>
    </source>
</evidence>
<dbReference type="InterPro" id="IPR036259">
    <property type="entry name" value="MFS_trans_sf"/>
</dbReference>
<evidence type="ECO:0000256" key="1">
    <source>
        <dbReference type="ARBA" id="ARBA00004141"/>
    </source>
</evidence>
<feature type="transmembrane region" description="Helical" evidence="7">
    <location>
        <begin position="88"/>
        <end position="112"/>
    </location>
</feature>
<dbReference type="GO" id="GO:0005886">
    <property type="term" value="C:plasma membrane"/>
    <property type="evidence" value="ECO:0007669"/>
    <property type="project" value="TreeGrafter"/>
</dbReference>
<reference evidence="9" key="1">
    <citation type="submission" date="2023-04" db="EMBL/GenBank/DDBJ databases">
        <title>Candida boidinii NBRC 10035.</title>
        <authorList>
            <person name="Ichikawa N."/>
            <person name="Sato H."/>
            <person name="Tonouchi N."/>
        </authorList>
    </citation>
    <scope>NUCLEOTIDE SEQUENCE</scope>
    <source>
        <strain evidence="9">NBRC 10035</strain>
    </source>
</reference>
<evidence type="ECO:0000313" key="10">
    <source>
        <dbReference type="Proteomes" id="UP001165120"/>
    </source>
</evidence>
<dbReference type="GO" id="GO:0005351">
    <property type="term" value="F:carbohydrate:proton symporter activity"/>
    <property type="evidence" value="ECO:0007669"/>
    <property type="project" value="TreeGrafter"/>
</dbReference>
<sequence>MTFNQNNFVANDLVNNANRLTLESLKPAEPYPIELSNYPNLNKEIIEESGLLYGYDLGIIGGLINLPKFQNEFGNIKLDNLRNTISDLYIGIIVGSSCIGGAIGSLCTIYIVPLFGIKMSIVIPCFIYLIGGIICITSDTKWVQFIIGRFFIGICLGIISVTCPMLISEISPTHIRGTLISIHQLMITIGILLGGVILYYVNDNLTSEWQYKLPILIGCLISVVCFTVINAVPESPYWWILYRENISNAKITIAKCNKIKNINDERILKIIREIIELRNDIMMKSNSNKIRILFQLYLD</sequence>
<evidence type="ECO:0000256" key="3">
    <source>
        <dbReference type="ARBA" id="ARBA00022448"/>
    </source>
</evidence>
<keyword evidence="4 7" id="KW-0812">Transmembrane</keyword>
<evidence type="ECO:0000313" key="9">
    <source>
        <dbReference type="EMBL" id="GME70294.1"/>
    </source>
</evidence>
<feature type="transmembrane region" description="Helical" evidence="7">
    <location>
        <begin position="119"/>
        <end position="140"/>
    </location>
</feature>
<dbReference type="Gene3D" id="1.20.1250.20">
    <property type="entry name" value="MFS general substrate transporter like domains"/>
    <property type="match status" value="1"/>
</dbReference>
<dbReference type="InterPro" id="IPR050360">
    <property type="entry name" value="MFS_Sugar_Transporters"/>
</dbReference>
<dbReference type="InterPro" id="IPR020846">
    <property type="entry name" value="MFS_dom"/>
</dbReference>
<dbReference type="Pfam" id="PF00083">
    <property type="entry name" value="Sugar_tr"/>
    <property type="match status" value="1"/>
</dbReference>
<feature type="domain" description="Major facilitator superfamily (MFS) profile" evidence="8">
    <location>
        <begin position="42"/>
        <end position="299"/>
    </location>
</feature>
<evidence type="ECO:0000256" key="2">
    <source>
        <dbReference type="ARBA" id="ARBA00010992"/>
    </source>
</evidence>
<comment type="caution">
    <text evidence="9">The sequence shown here is derived from an EMBL/GenBank/DDBJ whole genome shotgun (WGS) entry which is preliminary data.</text>
</comment>
<dbReference type="InterPro" id="IPR005829">
    <property type="entry name" value="Sugar_transporter_CS"/>
</dbReference>
<dbReference type="PANTHER" id="PTHR48022:SF50">
    <property type="entry name" value="HEXOSE TRANSPORTER HXT14"/>
    <property type="match status" value="1"/>
</dbReference>
<dbReference type="PRINTS" id="PR00171">
    <property type="entry name" value="SUGRTRNSPORT"/>
</dbReference>
<dbReference type="PROSITE" id="PS50850">
    <property type="entry name" value="MFS"/>
    <property type="match status" value="1"/>
</dbReference>
<dbReference type="PANTHER" id="PTHR48022">
    <property type="entry name" value="PLASTIDIC GLUCOSE TRANSPORTER 4"/>
    <property type="match status" value="1"/>
</dbReference>
<feature type="transmembrane region" description="Helical" evidence="7">
    <location>
        <begin position="179"/>
        <end position="201"/>
    </location>
</feature>
<evidence type="ECO:0000259" key="8">
    <source>
        <dbReference type="PROSITE" id="PS50850"/>
    </source>
</evidence>
<evidence type="ECO:0000256" key="7">
    <source>
        <dbReference type="SAM" id="Phobius"/>
    </source>
</evidence>
<dbReference type="SUPFAM" id="SSF103473">
    <property type="entry name" value="MFS general substrate transporter"/>
    <property type="match status" value="1"/>
</dbReference>
<dbReference type="InterPro" id="IPR005828">
    <property type="entry name" value="MFS_sugar_transport-like"/>
</dbReference>
<comment type="similarity">
    <text evidence="2">Belongs to the major facilitator superfamily. Sugar transporter (TC 2.A.1.1) family.</text>
</comment>
<gene>
    <name evidence="9" type="ORF">Cboi02_000278800</name>
</gene>
<dbReference type="InterPro" id="IPR003663">
    <property type="entry name" value="Sugar/inositol_transpt"/>
</dbReference>
<comment type="subcellular location">
    <subcellularLocation>
        <location evidence="1">Membrane</location>
        <topology evidence="1">Multi-pass membrane protein</topology>
    </subcellularLocation>
</comment>
<dbReference type="EMBL" id="BSXN01000875">
    <property type="protein sequence ID" value="GME70294.1"/>
    <property type="molecule type" value="Genomic_DNA"/>
</dbReference>
<keyword evidence="3" id="KW-0813">Transport</keyword>
<feature type="transmembrane region" description="Helical" evidence="7">
    <location>
        <begin position="146"/>
        <end position="167"/>
    </location>
</feature>
<keyword evidence="10" id="KW-1185">Reference proteome</keyword>
<evidence type="ECO:0000256" key="5">
    <source>
        <dbReference type="ARBA" id="ARBA00022989"/>
    </source>
</evidence>
<keyword evidence="5 7" id="KW-1133">Transmembrane helix</keyword>
<dbReference type="Proteomes" id="UP001165120">
    <property type="component" value="Unassembled WGS sequence"/>
</dbReference>
<dbReference type="PROSITE" id="PS00217">
    <property type="entry name" value="SUGAR_TRANSPORT_2"/>
    <property type="match status" value="1"/>
</dbReference>
<dbReference type="AlphaFoldDB" id="A0A9W6SZR8"/>
<accession>A0A9W6SZR8</accession>
<proteinExistence type="inferred from homology"/>
<protein>
    <submittedName>
        <fullName evidence="9">Unnamed protein product</fullName>
    </submittedName>
</protein>
<organism evidence="9 10">
    <name type="scientific">Candida boidinii</name>
    <name type="common">Yeast</name>
    <dbReference type="NCBI Taxonomy" id="5477"/>
    <lineage>
        <taxon>Eukaryota</taxon>
        <taxon>Fungi</taxon>
        <taxon>Dikarya</taxon>
        <taxon>Ascomycota</taxon>
        <taxon>Saccharomycotina</taxon>
        <taxon>Pichiomycetes</taxon>
        <taxon>Pichiales</taxon>
        <taxon>Pichiaceae</taxon>
        <taxon>Ogataea</taxon>
        <taxon>Ogataea/Candida clade</taxon>
    </lineage>
</organism>
<feature type="transmembrane region" description="Helical" evidence="7">
    <location>
        <begin position="213"/>
        <end position="233"/>
    </location>
</feature>